<evidence type="ECO:0000256" key="6">
    <source>
        <dbReference type="SAM" id="Phobius"/>
    </source>
</evidence>
<dbReference type="GO" id="GO:0006310">
    <property type="term" value="P:DNA recombination"/>
    <property type="evidence" value="ECO:0007669"/>
    <property type="project" value="UniProtKB-KW"/>
</dbReference>
<sequence>MIEFLSSINPISTILFFTLLIFFLTIFFIFILRNSSKIQNRELELQIIKTDDLLNKNDELLKAYKLLENQNIDLKIENSSLKTNVDLEIKNKQTIKDDFEEQSKKLELKLNEIMQNSLEKRLEKFDENSVKTLDNVLKPFKENLEGFKKKVEENQESSIKKFAELSKEIEFVSLAGLNISKEAQNLTQALKGKKQTQGSWGEMILESVLEYSGLLKNIHYFTQESYKDEQGKIKRPDVIIKLPQNRSMIIDSKVSLVDYDEYIRAETNEQREISLNNIVNSFKNHIDTLDSKDYAHYKMGTLQYVFMFIPIEGAFSLAVQKDPTLYEYALKKHIAIVNPSTLTISLRTIYLYWQSEQSSTMATKLFDEAGKLYDKILGFSDNFYKIKNQLLTLSNTYETASKQLSEGNGNILNRVENLKKLGAKTTKTLKDSKIEFEDFDDVEAEVYLLNQNEKKD</sequence>
<dbReference type="OrthoDB" id="9765111at2"/>
<keyword evidence="4" id="KW-0233">DNA recombination</keyword>
<dbReference type="PATRIC" id="fig|544718.43.peg.1836"/>
<dbReference type="Proteomes" id="UP000093281">
    <property type="component" value="Unassembled WGS sequence"/>
</dbReference>
<comment type="caution">
    <text evidence="7">The sequence shown here is derived from an EMBL/GenBank/DDBJ whole genome shotgun (WGS) entry which is preliminary data.</text>
</comment>
<dbReference type="RefSeq" id="WP_066184893.1">
    <property type="nucleotide sequence ID" value="NZ_LCUJ01000004.1"/>
</dbReference>
<feature type="coiled-coil region" evidence="5">
    <location>
        <begin position="50"/>
        <end position="116"/>
    </location>
</feature>
<keyword evidence="6" id="KW-0472">Membrane</keyword>
<dbReference type="Pfam" id="PF02646">
    <property type="entry name" value="RmuC"/>
    <property type="match status" value="1"/>
</dbReference>
<dbReference type="InterPro" id="IPR003798">
    <property type="entry name" value="DNA_recombination_RmuC"/>
</dbReference>
<organism evidence="7 8">
    <name type="scientific">Aliarcobacter thereius</name>
    <dbReference type="NCBI Taxonomy" id="544718"/>
    <lineage>
        <taxon>Bacteria</taxon>
        <taxon>Pseudomonadati</taxon>
        <taxon>Campylobacterota</taxon>
        <taxon>Epsilonproteobacteria</taxon>
        <taxon>Campylobacterales</taxon>
        <taxon>Arcobacteraceae</taxon>
        <taxon>Aliarcobacter</taxon>
    </lineage>
</organism>
<dbReference type="EMBL" id="LCUJ01000004">
    <property type="protein sequence ID" value="OCL98858.1"/>
    <property type="molecule type" value="Genomic_DNA"/>
</dbReference>
<protein>
    <submittedName>
        <fullName evidence="7">DNA recombination protein RmuC</fullName>
    </submittedName>
</protein>
<feature type="transmembrane region" description="Helical" evidence="6">
    <location>
        <begin position="12"/>
        <end position="32"/>
    </location>
</feature>
<proteinExistence type="inferred from homology"/>
<dbReference type="STRING" id="544718.AAX25_01872"/>
<evidence type="ECO:0000256" key="5">
    <source>
        <dbReference type="SAM" id="Coils"/>
    </source>
</evidence>
<comment type="function">
    <text evidence="1">Involved in DNA recombination.</text>
</comment>
<dbReference type="PANTHER" id="PTHR30563">
    <property type="entry name" value="DNA RECOMBINATION PROTEIN RMUC"/>
    <property type="match status" value="1"/>
</dbReference>
<gene>
    <name evidence="7" type="primary">rmuC</name>
    <name evidence="7" type="ORF">AAX29_01368</name>
</gene>
<reference evidence="8" key="1">
    <citation type="submission" date="2015-05" db="EMBL/GenBank/DDBJ databases">
        <authorList>
            <person name="Rovetto F."/>
            <person name="Cocolin L."/>
            <person name="Illeghems K."/>
            <person name="Van Nieuwerburgh F."/>
            <person name="Houf K."/>
        </authorList>
    </citation>
    <scope>NUCLEOTIDE SEQUENCE [LARGE SCALE GENOMIC DNA]</scope>
    <source>
        <strain evidence="8">DU22</strain>
    </source>
</reference>
<evidence type="ECO:0000313" key="7">
    <source>
        <dbReference type="EMBL" id="OCL98858.1"/>
    </source>
</evidence>
<evidence type="ECO:0000256" key="2">
    <source>
        <dbReference type="ARBA" id="ARBA00009840"/>
    </source>
</evidence>
<keyword evidence="3 5" id="KW-0175">Coiled coil</keyword>
<dbReference type="AlphaFoldDB" id="A0A1C0B6C2"/>
<keyword evidence="6" id="KW-0812">Transmembrane</keyword>
<evidence type="ECO:0000256" key="4">
    <source>
        <dbReference type="ARBA" id="ARBA00023172"/>
    </source>
</evidence>
<accession>A0A1C0B6C2</accession>
<evidence type="ECO:0000256" key="3">
    <source>
        <dbReference type="ARBA" id="ARBA00023054"/>
    </source>
</evidence>
<evidence type="ECO:0000313" key="8">
    <source>
        <dbReference type="Proteomes" id="UP000093281"/>
    </source>
</evidence>
<comment type="similarity">
    <text evidence="2">Belongs to the RmuC family.</text>
</comment>
<name>A0A1C0B6C2_9BACT</name>
<evidence type="ECO:0000256" key="1">
    <source>
        <dbReference type="ARBA" id="ARBA00003416"/>
    </source>
</evidence>
<keyword evidence="6" id="KW-1133">Transmembrane helix</keyword>
<dbReference type="PANTHER" id="PTHR30563:SF0">
    <property type="entry name" value="DNA RECOMBINATION PROTEIN RMUC"/>
    <property type="match status" value="1"/>
</dbReference>